<feature type="region of interest" description="Disordered" evidence="1">
    <location>
        <begin position="1"/>
        <end position="28"/>
    </location>
</feature>
<dbReference type="InterPro" id="IPR029063">
    <property type="entry name" value="SAM-dependent_MTases_sf"/>
</dbReference>
<dbReference type="Proteomes" id="UP000789595">
    <property type="component" value="Unassembled WGS sequence"/>
</dbReference>
<name>A0A8J2SDI5_9STRA</name>
<proteinExistence type="predicted"/>
<dbReference type="AlphaFoldDB" id="A0A8J2SDI5"/>
<dbReference type="Gene3D" id="3.40.50.150">
    <property type="entry name" value="Vaccinia Virus protein VP39"/>
    <property type="match status" value="1"/>
</dbReference>
<sequence length="415" mass="45125">MEPEPSLEAEPKVAPEPDTRARKAAQTAPEELAILKGAADDPARMVAVVMSIKRRRQARVRMAFEYKKEAAKAAAPPPKPRPPAPKGEQALRPLERLLDRLSGVAATARRASEDPFCNVRARCKVVARAALDARLDVRKELDTIMTGERSRAYRRLRRTTAQLERRLAPLELVDVAAARRRRAARDARCAAWLAARLPARAAALEALGALIEQHRVLERSWTFQRALFFEQLRLTGATGGGEGRHEREALSFGTTSFAAFCSLLAAPCLEDARNKGGACVVLGSSTGTLCFYAAALGFDVKGVDVMEPAVAVARSLAITHSEIGVDAGAFRVLDVRDPDIGRIVRGATLVIVASSCWGPELCDAYAEVLEASLDSDATVVDFSAHLDDRPPFTKVGEVRVDASWGSAPLRVYRRW</sequence>
<feature type="compositionally biased region" description="Basic and acidic residues" evidence="1">
    <location>
        <begin position="9"/>
        <end position="21"/>
    </location>
</feature>
<evidence type="ECO:0000313" key="3">
    <source>
        <dbReference type="Proteomes" id="UP000789595"/>
    </source>
</evidence>
<dbReference type="SUPFAM" id="SSF53335">
    <property type="entry name" value="S-adenosyl-L-methionine-dependent methyltransferases"/>
    <property type="match status" value="1"/>
</dbReference>
<protein>
    <submittedName>
        <fullName evidence="2">Uncharacterized protein</fullName>
    </submittedName>
</protein>
<dbReference type="EMBL" id="CAKKNE010000002">
    <property type="protein sequence ID" value="CAH0369920.1"/>
    <property type="molecule type" value="Genomic_DNA"/>
</dbReference>
<keyword evidence="3" id="KW-1185">Reference proteome</keyword>
<comment type="caution">
    <text evidence="2">The sequence shown here is derived from an EMBL/GenBank/DDBJ whole genome shotgun (WGS) entry which is preliminary data.</text>
</comment>
<gene>
    <name evidence="2" type="ORF">PECAL_2P30650</name>
</gene>
<accession>A0A8J2SDI5</accession>
<organism evidence="2 3">
    <name type="scientific">Pelagomonas calceolata</name>
    <dbReference type="NCBI Taxonomy" id="35677"/>
    <lineage>
        <taxon>Eukaryota</taxon>
        <taxon>Sar</taxon>
        <taxon>Stramenopiles</taxon>
        <taxon>Ochrophyta</taxon>
        <taxon>Pelagophyceae</taxon>
        <taxon>Pelagomonadales</taxon>
        <taxon>Pelagomonadaceae</taxon>
        <taxon>Pelagomonas</taxon>
    </lineage>
</organism>
<evidence type="ECO:0000256" key="1">
    <source>
        <dbReference type="SAM" id="MobiDB-lite"/>
    </source>
</evidence>
<feature type="region of interest" description="Disordered" evidence="1">
    <location>
        <begin position="69"/>
        <end position="88"/>
    </location>
</feature>
<reference evidence="2" key="1">
    <citation type="submission" date="2021-11" db="EMBL/GenBank/DDBJ databases">
        <authorList>
            <consortium name="Genoscope - CEA"/>
            <person name="William W."/>
        </authorList>
    </citation>
    <scope>NUCLEOTIDE SEQUENCE</scope>
</reference>
<evidence type="ECO:0000313" key="2">
    <source>
        <dbReference type="EMBL" id="CAH0369920.1"/>
    </source>
</evidence>
<feature type="compositionally biased region" description="Pro residues" evidence="1">
    <location>
        <begin position="75"/>
        <end position="85"/>
    </location>
</feature>